<evidence type="ECO:0000256" key="2">
    <source>
        <dbReference type="ARBA" id="ARBA00022741"/>
    </source>
</evidence>
<evidence type="ECO:0000313" key="5">
    <source>
        <dbReference type="EMBL" id="EPR30339.1"/>
    </source>
</evidence>
<dbReference type="PANTHER" id="PTHR42781">
    <property type="entry name" value="SPERMIDINE/PUTRESCINE IMPORT ATP-BINDING PROTEIN POTA"/>
    <property type="match status" value="1"/>
</dbReference>
<dbReference type="STRING" id="1121439.dsat_1479"/>
<dbReference type="Gene3D" id="3.40.50.300">
    <property type="entry name" value="P-loop containing nucleotide triphosphate hydrolases"/>
    <property type="match status" value="1"/>
</dbReference>
<dbReference type="RefSeq" id="WP_020888175.1">
    <property type="nucleotide sequence ID" value="NZ_ATHI01000032.1"/>
</dbReference>
<dbReference type="PANTHER" id="PTHR42781:SF4">
    <property type="entry name" value="SPERMIDINE_PUTRESCINE IMPORT ATP-BINDING PROTEIN POTA"/>
    <property type="match status" value="1"/>
</dbReference>
<keyword evidence="1" id="KW-0813">Transport</keyword>
<dbReference type="InterPro" id="IPR050093">
    <property type="entry name" value="ABC_SmlMolc_Importer"/>
</dbReference>
<dbReference type="InterPro" id="IPR003593">
    <property type="entry name" value="AAA+_ATPase"/>
</dbReference>
<dbReference type="Proteomes" id="UP000014975">
    <property type="component" value="Unassembled WGS sequence"/>
</dbReference>
<comment type="caution">
    <text evidence="5">The sequence shown here is derived from an EMBL/GenBank/DDBJ whole genome shotgun (WGS) entry which is preliminary data.</text>
</comment>
<keyword evidence="2" id="KW-0547">Nucleotide-binding</keyword>
<dbReference type="EMBL" id="ATHI01000032">
    <property type="protein sequence ID" value="EPR30339.1"/>
    <property type="molecule type" value="Genomic_DNA"/>
</dbReference>
<evidence type="ECO:0000313" key="6">
    <source>
        <dbReference type="Proteomes" id="UP000014975"/>
    </source>
</evidence>
<keyword evidence="6" id="KW-1185">Reference proteome</keyword>
<evidence type="ECO:0000259" key="4">
    <source>
        <dbReference type="PROSITE" id="PS50893"/>
    </source>
</evidence>
<name>S7U8T6_9BACT</name>
<dbReference type="InterPro" id="IPR003439">
    <property type="entry name" value="ABC_transporter-like_ATP-bd"/>
</dbReference>
<protein>
    <submittedName>
        <fullName evidence="5">ABC transporter related protein</fullName>
    </submittedName>
</protein>
<reference evidence="5 6" key="1">
    <citation type="journal article" date="2013" name="Genome Announc.">
        <title>Draft genome sequences for three mercury-methylating, sulfate-reducing bacteria.</title>
        <authorList>
            <person name="Brown S.D."/>
            <person name="Hurt R.A.Jr."/>
            <person name="Gilmour C.C."/>
            <person name="Elias D.A."/>
        </authorList>
    </citation>
    <scope>NUCLEOTIDE SEQUENCE [LARGE SCALE GENOMIC DNA]</scope>
    <source>
        <strain evidence="5 6">DSM 16529</strain>
    </source>
</reference>
<dbReference type="GO" id="GO:0005524">
    <property type="term" value="F:ATP binding"/>
    <property type="evidence" value="ECO:0007669"/>
    <property type="project" value="UniProtKB-KW"/>
</dbReference>
<evidence type="ECO:0000256" key="1">
    <source>
        <dbReference type="ARBA" id="ARBA00022448"/>
    </source>
</evidence>
<keyword evidence="3" id="KW-0067">ATP-binding</keyword>
<proteinExistence type="predicted"/>
<dbReference type="GO" id="GO:0016887">
    <property type="term" value="F:ATP hydrolysis activity"/>
    <property type="evidence" value="ECO:0007669"/>
    <property type="project" value="InterPro"/>
</dbReference>
<dbReference type="SMART" id="SM00382">
    <property type="entry name" value="AAA"/>
    <property type="match status" value="1"/>
</dbReference>
<dbReference type="AlphaFoldDB" id="S7U8T6"/>
<dbReference type="PATRIC" id="fig|1121439.3.peg.2866"/>
<feature type="domain" description="ABC transporter" evidence="4">
    <location>
        <begin position="30"/>
        <end position="236"/>
    </location>
</feature>
<sequence length="238" mass="25240">MYHVDVAACLAPTVAQGDAPAPLSSGHGVLSLRGLHLALGETVLVQDLNLDVPPGVIVTVKGRSGAGKSSLLSFLCGALPRTFTASGRIILDGRDISGLPPERRALGILFQDDLLFPHMSVGGNLLFGIPRRGLSQDERIALAEQALVECGLAGFFRREPGTLSGGQRARVALMRTLLAKPRALLLDEPFASLDVETRKEFRQFVFDHARAAGLPTLLVTHDQSDAEAAHGPVVSLDT</sequence>
<evidence type="ECO:0000256" key="3">
    <source>
        <dbReference type="ARBA" id="ARBA00022840"/>
    </source>
</evidence>
<dbReference type="PROSITE" id="PS50893">
    <property type="entry name" value="ABC_TRANSPORTER_2"/>
    <property type="match status" value="1"/>
</dbReference>
<dbReference type="SUPFAM" id="SSF52540">
    <property type="entry name" value="P-loop containing nucleoside triphosphate hydrolases"/>
    <property type="match status" value="1"/>
</dbReference>
<dbReference type="eggNOG" id="COG4136">
    <property type="taxonomic scope" value="Bacteria"/>
</dbReference>
<gene>
    <name evidence="5" type="ORF">dsat_1479</name>
</gene>
<dbReference type="Pfam" id="PF00005">
    <property type="entry name" value="ABC_tran"/>
    <property type="match status" value="1"/>
</dbReference>
<dbReference type="OrthoDB" id="9809450at2"/>
<accession>S7U8T6</accession>
<dbReference type="InterPro" id="IPR027417">
    <property type="entry name" value="P-loop_NTPase"/>
</dbReference>
<organism evidence="5 6">
    <name type="scientific">Alkalidesulfovibrio alkalitolerans DSM 16529</name>
    <dbReference type="NCBI Taxonomy" id="1121439"/>
    <lineage>
        <taxon>Bacteria</taxon>
        <taxon>Pseudomonadati</taxon>
        <taxon>Thermodesulfobacteriota</taxon>
        <taxon>Desulfovibrionia</taxon>
        <taxon>Desulfovibrionales</taxon>
        <taxon>Desulfovibrionaceae</taxon>
        <taxon>Alkalidesulfovibrio</taxon>
    </lineage>
</organism>